<evidence type="ECO:0000256" key="16">
    <source>
        <dbReference type="ARBA" id="ARBA00023008"/>
    </source>
</evidence>
<gene>
    <name evidence="28" type="ORF">FHS09_004263</name>
</gene>
<evidence type="ECO:0000256" key="25">
    <source>
        <dbReference type="RuleBase" id="RU000370"/>
    </source>
</evidence>
<proteinExistence type="inferred from homology"/>
<evidence type="ECO:0000256" key="5">
    <source>
        <dbReference type="ARBA" id="ARBA00012941"/>
    </source>
</evidence>
<comment type="similarity">
    <text evidence="4 25">Belongs to the heme-copper respiratory oxidase family.</text>
</comment>
<feature type="transmembrane region" description="Helical" evidence="26">
    <location>
        <begin position="313"/>
        <end position="337"/>
    </location>
</feature>
<dbReference type="GO" id="GO:0020037">
    <property type="term" value="F:heme binding"/>
    <property type="evidence" value="ECO:0007669"/>
    <property type="project" value="InterPro"/>
</dbReference>
<evidence type="ECO:0000256" key="15">
    <source>
        <dbReference type="ARBA" id="ARBA00023004"/>
    </source>
</evidence>
<dbReference type="GO" id="GO:0016682">
    <property type="term" value="F:oxidoreductase activity, acting on diphenols and related substances as donors, oxygen as acceptor"/>
    <property type="evidence" value="ECO:0007669"/>
    <property type="project" value="InterPro"/>
</dbReference>
<evidence type="ECO:0000256" key="20">
    <source>
        <dbReference type="ARBA" id="ARBA00032190"/>
    </source>
</evidence>
<keyword evidence="12" id="KW-0479">Metal-binding</keyword>
<comment type="caution">
    <text evidence="28">The sequence shown here is derived from an EMBL/GenBank/DDBJ whole genome shotgun (WGS) entry which is preliminary data.</text>
</comment>
<keyword evidence="11 25" id="KW-0812">Transmembrane</keyword>
<dbReference type="EC" id="7.1.1.3" evidence="5"/>
<feature type="transmembrane region" description="Helical" evidence="26">
    <location>
        <begin position="459"/>
        <end position="477"/>
    </location>
</feature>
<evidence type="ECO:0000313" key="29">
    <source>
        <dbReference type="Proteomes" id="UP000535937"/>
    </source>
</evidence>
<dbReference type="GO" id="GO:0009060">
    <property type="term" value="P:aerobic respiration"/>
    <property type="evidence" value="ECO:0007669"/>
    <property type="project" value="InterPro"/>
</dbReference>
<evidence type="ECO:0000313" key="28">
    <source>
        <dbReference type="EMBL" id="MBB3063405.1"/>
    </source>
</evidence>
<keyword evidence="14 26" id="KW-1133">Transmembrane helix</keyword>
<evidence type="ECO:0000256" key="1">
    <source>
        <dbReference type="ARBA" id="ARBA00001970"/>
    </source>
</evidence>
<evidence type="ECO:0000256" key="26">
    <source>
        <dbReference type="SAM" id="Phobius"/>
    </source>
</evidence>
<dbReference type="GO" id="GO:0005886">
    <property type="term" value="C:plasma membrane"/>
    <property type="evidence" value="ECO:0007669"/>
    <property type="project" value="UniProtKB-SubCell"/>
</dbReference>
<feature type="transmembrane region" description="Helical" evidence="26">
    <location>
        <begin position="349"/>
        <end position="371"/>
    </location>
</feature>
<dbReference type="PANTHER" id="PTHR10422">
    <property type="entry name" value="CYTOCHROME C OXIDASE SUBUNIT 1"/>
    <property type="match status" value="1"/>
</dbReference>
<dbReference type="PROSITE" id="PS00077">
    <property type="entry name" value="COX1_CUB"/>
    <property type="match status" value="1"/>
</dbReference>
<dbReference type="InterPro" id="IPR023615">
    <property type="entry name" value="Cyt_c_Oxase_su1_BS"/>
</dbReference>
<feature type="transmembrane region" description="Helical" evidence="26">
    <location>
        <begin position="228"/>
        <end position="258"/>
    </location>
</feature>
<evidence type="ECO:0000256" key="19">
    <source>
        <dbReference type="ARBA" id="ARBA00031883"/>
    </source>
</evidence>
<evidence type="ECO:0000256" key="8">
    <source>
        <dbReference type="ARBA" id="ARBA00022475"/>
    </source>
</evidence>
<evidence type="ECO:0000256" key="3">
    <source>
        <dbReference type="ARBA" id="ARBA00004651"/>
    </source>
</evidence>
<dbReference type="FunFam" id="1.20.210.10:FF:000002">
    <property type="entry name" value="Cytochrome o ubiquinol oxidase, subunit I"/>
    <property type="match status" value="1"/>
</dbReference>
<evidence type="ECO:0000256" key="14">
    <source>
        <dbReference type="ARBA" id="ARBA00022989"/>
    </source>
</evidence>
<feature type="transmembrane region" description="Helical" evidence="26">
    <location>
        <begin position="497"/>
        <end position="520"/>
    </location>
</feature>
<evidence type="ECO:0000256" key="4">
    <source>
        <dbReference type="ARBA" id="ARBA00009578"/>
    </source>
</evidence>
<organism evidence="28 29">
    <name type="scientific">Microbulbifer rhizosphaerae</name>
    <dbReference type="NCBI Taxonomy" id="1562603"/>
    <lineage>
        <taxon>Bacteria</taxon>
        <taxon>Pseudomonadati</taxon>
        <taxon>Pseudomonadota</taxon>
        <taxon>Gammaproteobacteria</taxon>
        <taxon>Cellvibrionales</taxon>
        <taxon>Microbulbiferaceae</taxon>
        <taxon>Microbulbifer</taxon>
    </lineage>
</organism>
<evidence type="ECO:0000256" key="2">
    <source>
        <dbReference type="ARBA" id="ARBA00001973"/>
    </source>
</evidence>
<dbReference type="NCBIfam" id="TIGR02843">
    <property type="entry name" value="CyoB"/>
    <property type="match status" value="1"/>
</dbReference>
<dbReference type="PROSITE" id="PS50855">
    <property type="entry name" value="COX1"/>
    <property type="match status" value="1"/>
</dbReference>
<evidence type="ECO:0000256" key="18">
    <source>
        <dbReference type="ARBA" id="ARBA00030075"/>
    </source>
</evidence>
<keyword evidence="8" id="KW-1003">Cell membrane</keyword>
<dbReference type="GO" id="GO:0046872">
    <property type="term" value="F:metal ion binding"/>
    <property type="evidence" value="ECO:0007669"/>
    <property type="project" value="UniProtKB-KW"/>
</dbReference>
<evidence type="ECO:0000256" key="24">
    <source>
        <dbReference type="ARBA" id="ARBA00048190"/>
    </source>
</evidence>
<dbReference type="SUPFAM" id="SSF81442">
    <property type="entry name" value="Cytochrome c oxidase subunit I-like"/>
    <property type="match status" value="1"/>
</dbReference>
<dbReference type="GO" id="GO:0009486">
    <property type="term" value="F:cytochrome bo3 ubiquinol oxidase activity"/>
    <property type="evidence" value="ECO:0007669"/>
    <property type="project" value="UniProtKB-EC"/>
</dbReference>
<feature type="transmembrane region" description="Helical" evidence="26">
    <location>
        <begin position="16"/>
        <end position="42"/>
    </location>
</feature>
<evidence type="ECO:0000256" key="23">
    <source>
        <dbReference type="ARBA" id="ARBA00034513"/>
    </source>
</evidence>
<dbReference type="Proteomes" id="UP000535937">
    <property type="component" value="Unassembled WGS sequence"/>
</dbReference>
<dbReference type="GO" id="GO:0004129">
    <property type="term" value="F:cytochrome-c oxidase activity"/>
    <property type="evidence" value="ECO:0007669"/>
    <property type="project" value="InterPro"/>
</dbReference>
<dbReference type="InterPro" id="IPR000883">
    <property type="entry name" value="Cyt_C_Oxase_1"/>
</dbReference>
<evidence type="ECO:0000256" key="7">
    <source>
        <dbReference type="ARBA" id="ARBA00022448"/>
    </source>
</evidence>
<evidence type="ECO:0000256" key="12">
    <source>
        <dbReference type="ARBA" id="ARBA00022723"/>
    </source>
</evidence>
<comment type="subcellular location">
    <subcellularLocation>
        <location evidence="3">Cell membrane</location>
        <topology evidence="3">Multi-pass membrane protein</topology>
    </subcellularLocation>
</comment>
<keyword evidence="10 25" id="KW-0679">Respiratory chain</keyword>
<dbReference type="EMBL" id="JACHWZ010000030">
    <property type="protein sequence ID" value="MBB3063405.1"/>
    <property type="molecule type" value="Genomic_DNA"/>
</dbReference>
<feature type="transmembrane region" description="Helical" evidence="26">
    <location>
        <begin position="105"/>
        <end position="129"/>
    </location>
</feature>
<dbReference type="Pfam" id="PF00115">
    <property type="entry name" value="COX1"/>
    <property type="match status" value="1"/>
</dbReference>
<feature type="transmembrane region" description="Helical" evidence="26">
    <location>
        <begin position="426"/>
        <end position="447"/>
    </location>
</feature>
<evidence type="ECO:0000256" key="11">
    <source>
        <dbReference type="ARBA" id="ARBA00022692"/>
    </source>
</evidence>
<evidence type="ECO:0000256" key="13">
    <source>
        <dbReference type="ARBA" id="ARBA00022982"/>
    </source>
</evidence>
<feature type="domain" description="Cytochrome oxidase subunit I profile" evidence="27">
    <location>
        <begin position="43"/>
        <end position="562"/>
    </location>
</feature>
<name>A0A7W4WFS4_9GAMM</name>
<feature type="transmembrane region" description="Helical" evidence="26">
    <location>
        <begin position="63"/>
        <end position="85"/>
    </location>
</feature>
<evidence type="ECO:0000256" key="10">
    <source>
        <dbReference type="ARBA" id="ARBA00022660"/>
    </source>
</evidence>
<evidence type="ECO:0000256" key="6">
    <source>
        <dbReference type="ARBA" id="ARBA00014691"/>
    </source>
</evidence>
<dbReference type="AlphaFoldDB" id="A0A7W4WFS4"/>
<feature type="transmembrane region" description="Helical" evidence="26">
    <location>
        <begin position="613"/>
        <end position="630"/>
    </location>
</feature>
<evidence type="ECO:0000256" key="17">
    <source>
        <dbReference type="ARBA" id="ARBA00023136"/>
    </source>
</evidence>
<keyword evidence="28" id="KW-0560">Oxidoreductase</keyword>
<feature type="transmembrane region" description="Helical" evidence="26">
    <location>
        <begin position="192"/>
        <end position="216"/>
    </location>
</feature>
<keyword evidence="7 25" id="KW-0813">Transport</keyword>
<dbReference type="InterPro" id="IPR023616">
    <property type="entry name" value="Cyt_c_oxase-like_su1_dom"/>
</dbReference>
<evidence type="ECO:0000259" key="27">
    <source>
        <dbReference type="PROSITE" id="PS50855"/>
    </source>
</evidence>
<comment type="cofactor">
    <cofactor evidence="2">
        <name>Cu(2+)</name>
        <dbReference type="ChEBI" id="CHEBI:29036"/>
    </cofactor>
</comment>
<feature type="transmembrane region" description="Helical" evidence="26">
    <location>
        <begin position="282"/>
        <end position="301"/>
    </location>
</feature>
<reference evidence="28 29" key="1">
    <citation type="submission" date="2020-08" db="EMBL/GenBank/DDBJ databases">
        <title>Genomic Encyclopedia of Type Strains, Phase III (KMG-III): the genomes of soil and plant-associated and newly described type strains.</title>
        <authorList>
            <person name="Whitman W."/>
        </authorList>
    </citation>
    <scope>NUCLEOTIDE SEQUENCE [LARGE SCALE GENOMIC DNA]</scope>
    <source>
        <strain evidence="28 29">CECT 8799</strain>
    </source>
</reference>
<evidence type="ECO:0000256" key="21">
    <source>
        <dbReference type="ARBA" id="ARBA00032435"/>
    </source>
</evidence>
<comment type="subunit">
    <text evidence="23">The cytochrome bo(3) ubiquinol oxidase complex is a heterooctamer of two A chains, two B chains, two C chains and two D chains.</text>
</comment>
<dbReference type="InterPro" id="IPR036927">
    <property type="entry name" value="Cyt_c_oxase-like_su1_sf"/>
</dbReference>
<comment type="catalytic activity">
    <reaction evidence="24">
        <text>2 a ubiquinol + O2 + n H(+)(in) = 2 a ubiquinone + 2 H2O + n H(+)(out)</text>
        <dbReference type="Rhea" id="RHEA:30251"/>
        <dbReference type="Rhea" id="RHEA-COMP:9565"/>
        <dbReference type="Rhea" id="RHEA-COMP:9566"/>
        <dbReference type="ChEBI" id="CHEBI:15377"/>
        <dbReference type="ChEBI" id="CHEBI:15378"/>
        <dbReference type="ChEBI" id="CHEBI:15379"/>
        <dbReference type="ChEBI" id="CHEBI:16389"/>
        <dbReference type="ChEBI" id="CHEBI:17976"/>
        <dbReference type="EC" id="7.1.1.3"/>
    </reaction>
</comment>
<feature type="transmembrane region" description="Helical" evidence="26">
    <location>
        <begin position="149"/>
        <end position="172"/>
    </location>
</feature>
<dbReference type="CDD" id="cd01662">
    <property type="entry name" value="Ubiquinol_Oxidase_I"/>
    <property type="match status" value="1"/>
</dbReference>
<sequence>MEMRILGRLTADALPFYSWVAVGGAVVTVLGFLTVVGVITWLGKWRYLWNEWLTSLDHKRIGIMYVVVALVMLLRGFVDAIMMRAQQAFALNSDGYLPPEHFDQIFSSHGTIMIFFMAMPFLTGLINIIVPQQIGARDVAFPFMNSVSLWLTAAGASLVLVSLVIGRFSTAGWSGYPPYSGAEYNPGVGVDYWIWAIQASGIGTTLSGINFIVTILKRRAPGMRLMRMPLFCWTALASSILMIFAFPALTVATATLALDRIFGMHFFTNAEGGNMMNYTNLFWIWGHPEVYILILPAFGIYSEVVANFSAKRLFGYTSLVYATMTIALLSFTVWLHHFFTMGASANVNAFFGIATMVIAVPTGVKVFDWLMTMFRGRITFHPSMLWTLGFIVTFVIGGMTGVLLALPPVNYLVHNSTFLVAHFHNMLIPGALFGYFAGYMYWFPKAFGFTLEARWGKRAFWCWIIGFYLAFMPLYVLGFMGMARRTEHYDIAAWQPLLIVAALGALVVLAGITSLVIQLITSIRNRDNARDLTGDPWDGRTLEWLTASPPAPYNFAILPQVWDIDAFHDMKRRSVAYARPERYEDILLPKNSGAGVVLGGLAFTFGFAVVWHIWWAAIAALIAILGTAVARSFRDRTEFRLPAGEVKEIEDRRLRDLAKGGAI</sequence>
<comment type="cofactor">
    <cofactor evidence="1">
        <name>heme b</name>
        <dbReference type="ChEBI" id="CHEBI:60344"/>
    </cofactor>
</comment>
<evidence type="ECO:0000256" key="9">
    <source>
        <dbReference type="ARBA" id="ARBA00022617"/>
    </source>
</evidence>
<keyword evidence="13 25" id="KW-0249">Electron transport</keyword>
<dbReference type="PRINTS" id="PR01165">
    <property type="entry name" value="CYCOXIDASEI"/>
</dbReference>
<keyword evidence="17 26" id="KW-0472">Membrane</keyword>
<accession>A0A7W4WFS4</accession>
<feature type="transmembrane region" description="Helical" evidence="26">
    <location>
        <begin position="587"/>
        <end position="607"/>
    </location>
</feature>
<dbReference type="InterPro" id="IPR014207">
    <property type="entry name" value="Cyt_c_ubiqinol_oxidase_su1"/>
</dbReference>
<comment type="cofactor">
    <cofactor evidence="22">
        <name>Fe(II)-heme o</name>
        <dbReference type="ChEBI" id="CHEBI:60530"/>
    </cofactor>
</comment>
<evidence type="ECO:0000256" key="22">
    <source>
        <dbReference type="ARBA" id="ARBA00034455"/>
    </source>
</evidence>
<keyword evidence="15" id="KW-0408">Iron</keyword>
<dbReference type="Gene3D" id="1.20.210.10">
    <property type="entry name" value="Cytochrome c oxidase-like, subunit I domain"/>
    <property type="match status" value="1"/>
</dbReference>
<keyword evidence="9 25" id="KW-0349">Heme</keyword>
<keyword evidence="29" id="KW-1185">Reference proteome</keyword>
<protein>
    <recommendedName>
        <fullName evidence="6">Cytochrome bo(3) ubiquinol oxidase subunit 1</fullName>
        <ecNumber evidence="5">7.1.1.3</ecNumber>
    </recommendedName>
    <alternativeName>
        <fullName evidence="20">Cytochrome o ubiquinol oxidase subunit 1</fullName>
    </alternativeName>
    <alternativeName>
        <fullName evidence="18">Oxidase bo(3) subunit 1</fullName>
    </alternativeName>
    <alternativeName>
        <fullName evidence="21">Ubiquinol oxidase polypeptide I</fullName>
    </alternativeName>
    <alternativeName>
        <fullName evidence="19">Ubiquinol oxidase subunit 1</fullName>
    </alternativeName>
</protein>
<dbReference type="GO" id="GO:0022904">
    <property type="term" value="P:respiratory electron transport chain"/>
    <property type="evidence" value="ECO:0007669"/>
    <property type="project" value="TreeGrafter"/>
</dbReference>
<dbReference type="GO" id="GO:0015990">
    <property type="term" value="P:electron transport coupled proton transport"/>
    <property type="evidence" value="ECO:0007669"/>
    <property type="project" value="TreeGrafter"/>
</dbReference>
<dbReference type="RefSeq" id="WP_221192168.1">
    <property type="nucleotide sequence ID" value="NZ_JACHWZ010000030.1"/>
</dbReference>
<keyword evidence="16" id="KW-0186">Copper</keyword>
<feature type="transmembrane region" description="Helical" evidence="26">
    <location>
        <begin position="383"/>
        <end position="406"/>
    </location>
</feature>
<dbReference type="PANTHER" id="PTHR10422:SF35">
    <property type="entry name" value="CYTOCHROME BO(3) UBIQUINOL OXIDASE SUBUNIT 1"/>
    <property type="match status" value="1"/>
</dbReference>